<sequence>VETGWFGVRRWTPAIRGGGPIETSAGRRGPTDHCTMTKNNYFHMKLREHREEIARLKEELEVSAKAALESESATAGMAAEQLEREKAAAQVERQRVVTQLESVEADRDEVLVRLRESEQRELQEKERARARTKSFVVGLVLLAGVVVIFMASSFGGEPEVVVPTSLVIPTSTSVSTSLVIP</sequence>
<keyword evidence="2" id="KW-0472">Membrane</keyword>
<accession>A0A383BHT2</accession>
<name>A0A383BHT2_9ZZZZ</name>
<keyword evidence="2" id="KW-0812">Transmembrane</keyword>
<proteinExistence type="predicted"/>
<feature type="coiled-coil region" evidence="1">
    <location>
        <begin position="39"/>
        <end position="131"/>
    </location>
</feature>
<dbReference type="AlphaFoldDB" id="A0A383BHT2"/>
<organism evidence="3">
    <name type="scientific">marine metagenome</name>
    <dbReference type="NCBI Taxonomy" id="408172"/>
    <lineage>
        <taxon>unclassified sequences</taxon>
        <taxon>metagenomes</taxon>
        <taxon>ecological metagenomes</taxon>
    </lineage>
</organism>
<feature type="non-terminal residue" evidence="3">
    <location>
        <position position="181"/>
    </location>
</feature>
<gene>
    <name evidence="3" type="ORF">METZ01_LOCUS472298</name>
</gene>
<protein>
    <submittedName>
        <fullName evidence="3">Uncharacterized protein</fullName>
    </submittedName>
</protein>
<evidence type="ECO:0000256" key="2">
    <source>
        <dbReference type="SAM" id="Phobius"/>
    </source>
</evidence>
<feature type="non-terminal residue" evidence="3">
    <location>
        <position position="1"/>
    </location>
</feature>
<evidence type="ECO:0000313" key="3">
    <source>
        <dbReference type="EMBL" id="SVE19444.1"/>
    </source>
</evidence>
<keyword evidence="2" id="KW-1133">Transmembrane helix</keyword>
<reference evidence="3" key="1">
    <citation type="submission" date="2018-05" db="EMBL/GenBank/DDBJ databases">
        <authorList>
            <person name="Lanie J.A."/>
            <person name="Ng W.-L."/>
            <person name="Kazmierczak K.M."/>
            <person name="Andrzejewski T.M."/>
            <person name="Davidsen T.M."/>
            <person name="Wayne K.J."/>
            <person name="Tettelin H."/>
            <person name="Glass J.I."/>
            <person name="Rusch D."/>
            <person name="Podicherti R."/>
            <person name="Tsui H.-C.T."/>
            <person name="Winkler M.E."/>
        </authorList>
    </citation>
    <scope>NUCLEOTIDE SEQUENCE</scope>
</reference>
<feature type="transmembrane region" description="Helical" evidence="2">
    <location>
        <begin position="135"/>
        <end position="154"/>
    </location>
</feature>
<evidence type="ECO:0000256" key="1">
    <source>
        <dbReference type="SAM" id="Coils"/>
    </source>
</evidence>
<keyword evidence="1" id="KW-0175">Coiled coil</keyword>
<dbReference type="EMBL" id="UINC01200518">
    <property type="protein sequence ID" value="SVE19444.1"/>
    <property type="molecule type" value="Genomic_DNA"/>
</dbReference>